<protein>
    <submittedName>
        <fullName evidence="1">Uncharacterized protein</fullName>
    </submittedName>
</protein>
<accession>A0ACB8X8D4</accession>
<proteinExistence type="predicted"/>
<reference evidence="1" key="1">
    <citation type="submission" date="2022-04" db="EMBL/GenBank/DDBJ databases">
        <title>Jade perch genome.</title>
        <authorList>
            <person name="Chao B."/>
        </authorList>
    </citation>
    <scope>NUCLEOTIDE SEQUENCE</scope>
    <source>
        <strain evidence="1">CB-2022</strain>
    </source>
</reference>
<keyword evidence="2" id="KW-1185">Reference proteome</keyword>
<organism evidence="1 2">
    <name type="scientific">Scortum barcoo</name>
    <name type="common">barcoo grunter</name>
    <dbReference type="NCBI Taxonomy" id="214431"/>
    <lineage>
        <taxon>Eukaryota</taxon>
        <taxon>Metazoa</taxon>
        <taxon>Chordata</taxon>
        <taxon>Craniata</taxon>
        <taxon>Vertebrata</taxon>
        <taxon>Euteleostomi</taxon>
        <taxon>Actinopterygii</taxon>
        <taxon>Neopterygii</taxon>
        <taxon>Teleostei</taxon>
        <taxon>Neoteleostei</taxon>
        <taxon>Acanthomorphata</taxon>
        <taxon>Eupercaria</taxon>
        <taxon>Centrarchiformes</taxon>
        <taxon>Terapontoidei</taxon>
        <taxon>Terapontidae</taxon>
        <taxon>Scortum</taxon>
    </lineage>
</organism>
<evidence type="ECO:0000313" key="1">
    <source>
        <dbReference type="EMBL" id="KAI3375988.1"/>
    </source>
</evidence>
<sequence length="49" mass="6094">MLQLAAFRKVWDMWTHWLLMLFSPDRNICMDEQLVPFRGRCSFRQYMPK</sequence>
<feature type="non-terminal residue" evidence="1">
    <location>
        <position position="49"/>
    </location>
</feature>
<dbReference type="Proteomes" id="UP000831701">
    <property type="component" value="Chromosome 2"/>
</dbReference>
<dbReference type="EMBL" id="CM041532">
    <property type="protein sequence ID" value="KAI3375988.1"/>
    <property type="molecule type" value="Genomic_DNA"/>
</dbReference>
<gene>
    <name evidence="1" type="ORF">L3Q82_016522</name>
</gene>
<comment type="caution">
    <text evidence="1">The sequence shown here is derived from an EMBL/GenBank/DDBJ whole genome shotgun (WGS) entry which is preliminary data.</text>
</comment>
<name>A0ACB8X8D4_9TELE</name>
<evidence type="ECO:0000313" key="2">
    <source>
        <dbReference type="Proteomes" id="UP000831701"/>
    </source>
</evidence>